<reference evidence="1 2" key="1">
    <citation type="submission" date="2018-05" db="EMBL/GenBank/DDBJ databases">
        <title>Genomic Encyclopedia of Type Strains, Phase IV (KMG-V): Genome sequencing to study the core and pangenomes of soil and plant-associated prokaryotes.</title>
        <authorList>
            <person name="Whitman W."/>
        </authorList>
    </citation>
    <scope>NUCLEOTIDE SEQUENCE [LARGE SCALE GENOMIC DNA]</scope>
    <source>
        <strain evidence="1 2">SIr-6563</strain>
    </source>
</reference>
<keyword evidence="2" id="KW-1185">Reference proteome</keyword>
<sequence length="78" mass="8735">MVVVAAKQGISCRSTGLLEDYRLVFSAREPTCHPLFQLLNGHRVAMSLVADELRVKRSEVVCILSDSKSEVHNRPAIW</sequence>
<evidence type="ECO:0000313" key="1">
    <source>
        <dbReference type="EMBL" id="PXX19258.1"/>
    </source>
</evidence>
<dbReference type="Proteomes" id="UP000247515">
    <property type="component" value="Unassembled WGS sequence"/>
</dbReference>
<accession>A0ABX5MXL8</accession>
<comment type="caution">
    <text evidence="1">The sequence shown here is derived from an EMBL/GenBank/DDBJ whole genome shotgun (WGS) entry which is preliminary data.</text>
</comment>
<protein>
    <submittedName>
        <fullName evidence="1">Uncharacterized protein</fullName>
    </submittedName>
</protein>
<proteinExistence type="predicted"/>
<organism evidence="1 2">
    <name type="scientific">Paraburkholderia tropica</name>
    <dbReference type="NCBI Taxonomy" id="92647"/>
    <lineage>
        <taxon>Bacteria</taxon>
        <taxon>Pseudomonadati</taxon>
        <taxon>Pseudomonadota</taxon>
        <taxon>Betaproteobacteria</taxon>
        <taxon>Burkholderiales</taxon>
        <taxon>Burkholderiaceae</taxon>
        <taxon>Paraburkholderia</taxon>
    </lineage>
</organism>
<gene>
    <name evidence="1" type="ORF">C7400_103249</name>
</gene>
<dbReference type="EMBL" id="QJJV01000003">
    <property type="protein sequence ID" value="PXX19258.1"/>
    <property type="molecule type" value="Genomic_DNA"/>
</dbReference>
<evidence type="ECO:0000313" key="2">
    <source>
        <dbReference type="Proteomes" id="UP000247515"/>
    </source>
</evidence>
<name>A0ABX5MXL8_9BURK</name>